<proteinExistence type="predicted"/>
<evidence type="ECO:0000313" key="3">
    <source>
        <dbReference type="RefSeq" id="XP_034253171.1"/>
    </source>
</evidence>
<feature type="compositionally biased region" description="Low complexity" evidence="1">
    <location>
        <begin position="64"/>
        <end position="82"/>
    </location>
</feature>
<feature type="compositionally biased region" description="Basic residues" evidence="1">
    <location>
        <begin position="30"/>
        <end position="50"/>
    </location>
</feature>
<accession>A0A6P9AAU0</accession>
<sequence>MNGSTTMEGVASISHTKGEEESQKDVNSQCRKKPPTQNRKTKLKKKKRAKKMELRKAKRIEQGKAAAAKAAAEQAAVASKAAGEPTRPRCLRDLPSRRAAAAQREQARFKTQ</sequence>
<feature type="compositionally biased region" description="Basic and acidic residues" evidence="1">
    <location>
        <begin position="86"/>
        <end position="96"/>
    </location>
</feature>
<evidence type="ECO:0000256" key="1">
    <source>
        <dbReference type="SAM" id="MobiDB-lite"/>
    </source>
</evidence>
<gene>
    <name evidence="3" type="primary">LOC117652402</name>
</gene>
<dbReference type="RefSeq" id="XP_034253171.1">
    <property type="nucleotide sequence ID" value="XM_034397280.1"/>
</dbReference>
<protein>
    <submittedName>
        <fullName evidence="3">Uncharacterized protein LOC117652402</fullName>
    </submittedName>
</protein>
<feature type="compositionally biased region" description="Basic and acidic residues" evidence="1">
    <location>
        <begin position="51"/>
        <end position="62"/>
    </location>
</feature>
<evidence type="ECO:0000313" key="2">
    <source>
        <dbReference type="Proteomes" id="UP000515158"/>
    </source>
</evidence>
<name>A0A6P9AAU0_THRPL</name>
<dbReference type="InParanoid" id="A0A6P9AAU0"/>
<dbReference type="AlphaFoldDB" id="A0A6P9AAU0"/>
<dbReference type="Proteomes" id="UP000515158">
    <property type="component" value="Unplaced"/>
</dbReference>
<feature type="region of interest" description="Disordered" evidence="1">
    <location>
        <begin position="1"/>
        <end position="112"/>
    </location>
</feature>
<organism evidence="3">
    <name type="scientific">Thrips palmi</name>
    <name type="common">Melon thrips</name>
    <dbReference type="NCBI Taxonomy" id="161013"/>
    <lineage>
        <taxon>Eukaryota</taxon>
        <taxon>Metazoa</taxon>
        <taxon>Ecdysozoa</taxon>
        <taxon>Arthropoda</taxon>
        <taxon>Hexapoda</taxon>
        <taxon>Insecta</taxon>
        <taxon>Pterygota</taxon>
        <taxon>Neoptera</taxon>
        <taxon>Paraneoptera</taxon>
        <taxon>Thysanoptera</taxon>
        <taxon>Terebrantia</taxon>
        <taxon>Thripoidea</taxon>
        <taxon>Thripidae</taxon>
        <taxon>Thrips</taxon>
    </lineage>
</organism>
<keyword evidence="2" id="KW-1185">Reference proteome</keyword>
<dbReference type="GeneID" id="117652402"/>
<reference evidence="3" key="1">
    <citation type="submission" date="2025-08" db="UniProtKB">
        <authorList>
            <consortium name="RefSeq"/>
        </authorList>
    </citation>
    <scope>IDENTIFICATION</scope>
    <source>
        <tissue evidence="3">Total insect</tissue>
    </source>
</reference>
<dbReference type="KEGG" id="tpal:117652402"/>